<gene>
    <name evidence="1" type="ORF">QFC22_006704</name>
</gene>
<protein>
    <submittedName>
        <fullName evidence="1">Uncharacterized protein</fullName>
    </submittedName>
</protein>
<proteinExistence type="predicted"/>
<dbReference type="EMBL" id="JASBWU010000037">
    <property type="protein sequence ID" value="KAJ9110605.1"/>
    <property type="molecule type" value="Genomic_DNA"/>
</dbReference>
<reference evidence="1" key="1">
    <citation type="submission" date="2023-04" db="EMBL/GenBank/DDBJ databases">
        <title>Draft Genome sequencing of Naganishia species isolated from polar environments using Oxford Nanopore Technology.</title>
        <authorList>
            <person name="Leo P."/>
            <person name="Venkateswaran K."/>
        </authorList>
    </citation>
    <scope>NUCLEOTIDE SEQUENCE</scope>
    <source>
        <strain evidence="1">MNA-CCFEE 5425</strain>
    </source>
</reference>
<accession>A0ACC2WFQ6</accession>
<comment type="caution">
    <text evidence="1">The sequence shown here is derived from an EMBL/GenBank/DDBJ whole genome shotgun (WGS) entry which is preliminary data.</text>
</comment>
<organism evidence="1 2">
    <name type="scientific">Naganishia vaughanmartiniae</name>
    <dbReference type="NCBI Taxonomy" id="1424756"/>
    <lineage>
        <taxon>Eukaryota</taxon>
        <taxon>Fungi</taxon>
        <taxon>Dikarya</taxon>
        <taxon>Basidiomycota</taxon>
        <taxon>Agaricomycotina</taxon>
        <taxon>Tremellomycetes</taxon>
        <taxon>Filobasidiales</taxon>
        <taxon>Filobasidiaceae</taxon>
        <taxon>Naganishia</taxon>
    </lineage>
</organism>
<sequence>MSAPQKKILVVLTSADKLPTGAPYYEFKDDFELTLASPAGGAAPLDPASVEAFKSDELATKFLSDATAQQLVKNTTKLSTVDPSKFDTIFYVGGHGPVVDLAVDQDSIKLIENGQELISRYLSVASTFYSSRKITAAVCHAPAVFVNTKQDGKPVIAGKKFTGFSNDEEEAVGMTKAVPFLLETSLRDLGGKYEKAPEAWAPWVVVDGNLYTGQNPASAGPLAERITKDLLK</sequence>
<dbReference type="Proteomes" id="UP001243375">
    <property type="component" value="Unassembled WGS sequence"/>
</dbReference>
<evidence type="ECO:0000313" key="1">
    <source>
        <dbReference type="EMBL" id="KAJ9110605.1"/>
    </source>
</evidence>
<name>A0ACC2WFQ6_9TREE</name>
<evidence type="ECO:0000313" key="2">
    <source>
        <dbReference type="Proteomes" id="UP001243375"/>
    </source>
</evidence>
<keyword evidence="2" id="KW-1185">Reference proteome</keyword>